<accession>A0A2Z7ALN5</accession>
<dbReference type="AlphaFoldDB" id="A0A2Z7ALN5"/>
<name>A0A2Z7ALN5_9LAMI</name>
<proteinExistence type="predicted"/>
<gene>
    <name evidence="1" type="ORF">F511_18014</name>
</gene>
<organism evidence="1 2">
    <name type="scientific">Dorcoceras hygrometricum</name>
    <dbReference type="NCBI Taxonomy" id="472368"/>
    <lineage>
        <taxon>Eukaryota</taxon>
        <taxon>Viridiplantae</taxon>
        <taxon>Streptophyta</taxon>
        <taxon>Embryophyta</taxon>
        <taxon>Tracheophyta</taxon>
        <taxon>Spermatophyta</taxon>
        <taxon>Magnoliopsida</taxon>
        <taxon>eudicotyledons</taxon>
        <taxon>Gunneridae</taxon>
        <taxon>Pentapetalae</taxon>
        <taxon>asterids</taxon>
        <taxon>lamiids</taxon>
        <taxon>Lamiales</taxon>
        <taxon>Gesneriaceae</taxon>
        <taxon>Didymocarpoideae</taxon>
        <taxon>Trichosporeae</taxon>
        <taxon>Loxocarpinae</taxon>
        <taxon>Dorcoceras</taxon>
    </lineage>
</organism>
<keyword evidence="2" id="KW-1185">Reference proteome</keyword>
<sequence>MQYFKRATHEGYQESSLAIATQRRHWILSTVTQPAKSRLSDHEEVALPDEHSVHPHHRDFIVTPITDQIGPIDSVSKTEYYDLKNHFSEPQCKMTVLPLNSGNHDLTPVDF</sequence>
<dbReference type="Proteomes" id="UP000250235">
    <property type="component" value="Unassembled WGS sequence"/>
</dbReference>
<evidence type="ECO:0000313" key="1">
    <source>
        <dbReference type="EMBL" id="KZV22376.1"/>
    </source>
</evidence>
<evidence type="ECO:0000313" key="2">
    <source>
        <dbReference type="Proteomes" id="UP000250235"/>
    </source>
</evidence>
<reference evidence="1 2" key="1">
    <citation type="journal article" date="2015" name="Proc. Natl. Acad. Sci. U.S.A.">
        <title>The resurrection genome of Boea hygrometrica: A blueprint for survival of dehydration.</title>
        <authorList>
            <person name="Xiao L."/>
            <person name="Yang G."/>
            <person name="Zhang L."/>
            <person name="Yang X."/>
            <person name="Zhao S."/>
            <person name="Ji Z."/>
            <person name="Zhou Q."/>
            <person name="Hu M."/>
            <person name="Wang Y."/>
            <person name="Chen M."/>
            <person name="Xu Y."/>
            <person name="Jin H."/>
            <person name="Xiao X."/>
            <person name="Hu G."/>
            <person name="Bao F."/>
            <person name="Hu Y."/>
            <person name="Wan P."/>
            <person name="Li L."/>
            <person name="Deng X."/>
            <person name="Kuang T."/>
            <person name="Xiang C."/>
            <person name="Zhu J.K."/>
            <person name="Oliver M.J."/>
            <person name="He Y."/>
        </authorList>
    </citation>
    <scope>NUCLEOTIDE SEQUENCE [LARGE SCALE GENOMIC DNA]</scope>
    <source>
        <strain evidence="2">cv. XS01</strain>
    </source>
</reference>
<protein>
    <submittedName>
        <fullName evidence="1">Uncharacterized protein</fullName>
    </submittedName>
</protein>
<dbReference type="EMBL" id="KV014381">
    <property type="protein sequence ID" value="KZV22376.1"/>
    <property type="molecule type" value="Genomic_DNA"/>
</dbReference>